<protein>
    <recommendedName>
        <fullName evidence="1">Pyrrolo-quinoline quinone repeat domain-containing protein</fullName>
    </recommendedName>
</protein>
<dbReference type="Proteomes" id="UP001279642">
    <property type="component" value="Unassembled WGS sequence"/>
</dbReference>
<name>A0ABU5ED36_9PROT</name>
<evidence type="ECO:0000313" key="3">
    <source>
        <dbReference type="Proteomes" id="UP001279642"/>
    </source>
</evidence>
<dbReference type="Gene3D" id="2.140.10.10">
    <property type="entry name" value="Quinoprotein alcohol dehydrogenase-like superfamily"/>
    <property type="match status" value="1"/>
</dbReference>
<dbReference type="Pfam" id="PF01011">
    <property type="entry name" value="PQQ"/>
    <property type="match status" value="1"/>
</dbReference>
<dbReference type="InterPro" id="IPR011047">
    <property type="entry name" value="Quinoprotein_ADH-like_sf"/>
</dbReference>
<dbReference type="EMBL" id="JAXCLW010000003">
    <property type="protein sequence ID" value="MDY0884096.1"/>
    <property type="molecule type" value="Genomic_DNA"/>
</dbReference>
<dbReference type="SUPFAM" id="SSF50998">
    <property type="entry name" value="Quinoprotein alcohol dehydrogenase-like"/>
    <property type="match status" value="1"/>
</dbReference>
<organism evidence="2 3">
    <name type="scientific">Dongia soli</name>
    <dbReference type="NCBI Taxonomy" id="600628"/>
    <lineage>
        <taxon>Bacteria</taxon>
        <taxon>Pseudomonadati</taxon>
        <taxon>Pseudomonadota</taxon>
        <taxon>Alphaproteobacteria</taxon>
        <taxon>Rhodospirillales</taxon>
        <taxon>Dongiaceae</taxon>
        <taxon>Dongia</taxon>
    </lineage>
</organism>
<dbReference type="InterPro" id="IPR002372">
    <property type="entry name" value="PQQ_rpt_dom"/>
</dbReference>
<reference evidence="2 3" key="1">
    <citation type="journal article" date="2016" name="Antonie Van Leeuwenhoek">
        <title>Dongia soli sp. nov., isolated from soil from Dokdo, Korea.</title>
        <authorList>
            <person name="Kim D.U."/>
            <person name="Lee H."/>
            <person name="Kim H."/>
            <person name="Kim S.G."/>
            <person name="Ka J.O."/>
        </authorList>
    </citation>
    <scope>NUCLEOTIDE SEQUENCE [LARGE SCALE GENOMIC DNA]</scope>
    <source>
        <strain evidence="2 3">D78</strain>
    </source>
</reference>
<dbReference type="RefSeq" id="WP_320509150.1">
    <property type="nucleotide sequence ID" value="NZ_JAXCLW010000003.1"/>
</dbReference>
<keyword evidence="3" id="KW-1185">Reference proteome</keyword>
<evidence type="ECO:0000313" key="2">
    <source>
        <dbReference type="EMBL" id="MDY0884096.1"/>
    </source>
</evidence>
<gene>
    <name evidence="2" type="ORF">SMD27_14715</name>
</gene>
<proteinExistence type="predicted"/>
<accession>A0ABU5ED36</accession>
<comment type="caution">
    <text evidence="2">The sequence shown here is derived from an EMBL/GenBank/DDBJ whole genome shotgun (WGS) entry which is preliminary data.</text>
</comment>
<feature type="domain" description="Pyrrolo-quinoline quinone repeat" evidence="1">
    <location>
        <begin position="36"/>
        <end position="150"/>
    </location>
</feature>
<evidence type="ECO:0000259" key="1">
    <source>
        <dbReference type="Pfam" id="PF01011"/>
    </source>
</evidence>
<sequence length="158" mass="17574">MRGIGRKAAVGVRLVWAGTATRACFRAGRPKPGSKGAARFGGWISYDPELDLIYYGTSNPSPWNEKVRPGDNKFTAGIFARYPDKGAARWFYQLSPHDLFDHDGVNENILLDIAIDGQPRKVLVRPERNGMIYVIDRVSGKCFPQIPSRPRMPAKASI</sequence>